<dbReference type="SUPFAM" id="SSF51569">
    <property type="entry name" value="Aldolase"/>
    <property type="match status" value="1"/>
</dbReference>
<dbReference type="InterPro" id="IPR051690">
    <property type="entry name" value="PseI-like"/>
</dbReference>
<dbReference type="PANTHER" id="PTHR42966">
    <property type="entry name" value="N-ACETYLNEURAMINATE SYNTHASE"/>
    <property type="match status" value="1"/>
</dbReference>
<organism evidence="3">
    <name type="scientific">viral metagenome</name>
    <dbReference type="NCBI Taxonomy" id="1070528"/>
    <lineage>
        <taxon>unclassified sequences</taxon>
        <taxon>metagenomes</taxon>
        <taxon>organismal metagenomes</taxon>
    </lineage>
</organism>
<feature type="domain" description="PseI/NeuA/B-like" evidence="2">
    <location>
        <begin position="26"/>
        <end position="252"/>
    </location>
</feature>
<dbReference type="GO" id="GO:0016051">
    <property type="term" value="P:carbohydrate biosynthetic process"/>
    <property type="evidence" value="ECO:0007669"/>
    <property type="project" value="InterPro"/>
</dbReference>
<dbReference type="EMBL" id="MN740916">
    <property type="protein sequence ID" value="QHU17572.1"/>
    <property type="molecule type" value="Genomic_DNA"/>
</dbReference>
<evidence type="ECO:0000259" key="2">
    <source>
        <dbReference type="Pfam" id="PF03102"/>
    </source>
</evidence>
<sequence>MVKVIAEIGINHSGSMEECKKMMMLSKVSGCDYAKIQKRNPDLCVPEHQKSVMRKTPWGEMTYLEYKYRMEFNEEQIKELCDFAKEIGIEFFTSVWDLDSVALMAKYTRIVKLGSPVINDLELLKATREAFDFVIMSTGMSTEEEIEKAVEVAKPDVIMHTNSTYPCPTEDLNLRYMEHLRGKYGNKSEIGYSGHEYGLVTTFAAVAMGATWVERHITMDREAWGSDQKASIEPSGLFKLVKGIRDIEEATQYEPGPRKQFEGENFKKGTLRK</sequence>
<evidence type="ECO:0000256" key="1">
    <source>
        <dbReference type="SAM" id="MobiDB-lite"/>
    </source>
</evidence>
<feature type="compositionally biased region" description="Basic and acidic residues" evidence="1">
    <location>
        <begin position="256"/>
        <end position="267"/>
    </location>
</feature>
<evidence type="ECO:0000313" key="3">
    <source>
        <dbReference type="EMBL" id="QHU17572.1"/>
    </source>
</evidence>
<dbReference type="PANTHER" id="PTHR42966:SF3">
    <property type="entry name" value="BLR5971 PROTEIN"/>
    <property type="match status" value="1"/>
</dbReference>
<dbReference type="Pfam" id="PF03102">
    <property type="entry name" value="NeuB"/>
    <property type="match status" value="1"/>
</dbReference>
<dbReference type="InterPro" id="IPR013132">
    <property type="entry name" value="PseI/NeuA/B-like_N"/>
</dbReference>
<dbReference type="AlphaFoldDB" id="A0A6C0KHV7"/>
<reference evidence="3" key="1">
    <citation type="journal article" date="2020" name="Nature">
        <title>Giant virus diversity and host interactions through global metagenomics.</title>
        <authorList>
            <person name="Schulz F."/>
            <person name="Roux S."/>
            <person name="Paez-Espino D."/>
            <person name="Jungbluth S."/>
            <person name="Walsh D.A."/>
            <person name="Denef V.J."/>
            <person name="McMahon K.D."/>
            <person name="Konstantinidis K.T."/>
            <person name="Eloe-Fadrosh E.A."/>
            <person name="Kyrpides N.C."/>
            <person name="Woyke T."/>
        </authorList>
    </citation>
    <scope>NUCLEOTIDE SEQUENCE</scope>
    <source>
        <strain evidence="3">GVMAG-S-3300012919-55</strain>
    </source>
</reference>
<dbReference type="GO" id="GO:0047444">
    <property type="term" value="F:N-acylneuraminate-9-phosphate synthase activity"/>
    <property type="evidence" value="ECO:0007669"/>
    <property type="project" value="TreeGrafter"/>
</dbReference>
<accession>A0A6C0KHV7</accession>
<feature type="region of interest" description="Disordered" evidence="1">
    <location>
        <begin position="252"/>
        <end position="273"/>
    </location>
</feature>
<proteinExistence type="predicted"/>
<dbReference type="Gene3D" id="3.20.20.70">
    <property type="entry name" value="Aldolase class I"/>
    <property type="match status" value="1"/>
</dbReference>
<protein>
    <recommendedName>
        <fullName evidence="2">PseI/NeuA/B-like domain-containing protein</fullName>
    </recommendedName>
</protein>
<name>A0A6C0KHV7_9ZZZZ</name>
<dbReference type="InterPro" id="IPR013785">
    <property type="entry name" value="Aldolase_TIM"/>
</dbReference>